<proteinExistence type="predicted"/>
<keyword evidence="1" id="KW-0812">Transmembrane</keyword>
<dbReference type="EMBL" id="UINC01011577">
    <property type="protein sequence ID" value="SVA51001.1"/>
    <property type="molecule type" value="Genomic_DNA"/>
</dbReference>
<gene>
    <name evidence="2" type="ORF">METZ01_LOCUS103855</name>
</gene>
<protein>
    <submittedName>
        <fullName evidence="2">Uncharacterized protein</fullName>
    </submittedName>
</protein>
<feature type="transmembrane region" description="Helical" evidence="1">
    <location>
        <begin position="12"/>
        <end position="29"/>
    </location>
</feature>
<feature type="non-terminal residue" evidence="2">
    <location>
        <position position="1"/>
    </location>
</feature>
<keyword evidence="1" id="KW-1133">Transmembrane helix</keyword>
<evidence type="ECO:0000313" key="2">
    <source>
        <dbReference type="EMBL" id="SVA51001.1"/>
    </source>
</evidence>
<name>A0A381WFB2_9ZZZZ</name>
<organism evidence="2">
    <name type="scientific">marine metagenome</name>
    <dbReference type="NCBI Taxonomy" id="408172"/>
    <lineage>
        <taxon>unclassified sequences</taxon>
        <taxon>metagenomes</taxon>
        <taxon>ecological metagenomes</taxon>
    </lineage>
</organism>
<accession>A0A381WFB2</accession>
<dbReference type="AlphaFoldDB" id="A0A381WFB2"/>
<sequence length="40" mass="4690">MVDKILDQMFVWGHPILVLCLGIILGWLIKRFVHSRLSKL</sequence>
<feature type="non-terminal residue" evidence="2">
    <location>
        <position position="40"/>
    </location>
</feature>
<reference evidence="2" key="1">
    <citation type="submission" date="2018-05" db="EMBL/GenBank/DDBJ databases">
        <authorList>
            <person name="Lanie J.A."/>
            <person name="Ng W.-L."/>
            <person name="Kazmierczak K.M."/>
            <person name="Andrzejewski T.M."/>
            <person name="Davidsen T.M."/>
            <person name="Wayne K.J."/>
            <person name="Tettelin H."/>
            <person name="Glass J.I."/>
            <person name="Rusch D."/>
            <person name="Podicherti R."/>
            <person name="Tsui H.-C.T."/>
            <person name="Winkler M.E."/>
        </authorList>
    </citation>
    <scope>NUCLEOTIDE SEQUENCE</scope>
</reference>
<keyword evidence="1" id="KW-0472">Membrane</keyword>
<evidence type="ECO:0000256" key="1">
    <source>
        <dbReference type="SAM" id="Phobius"/>
    </source>
</evidence>